<dbReference type="PANTHER" id="PTHR23530:SF1">
    <property type="entry name" value="PERMEASE, MAJOR FACILITATOR SUPERFAMILY-RELATED"/>
    <property type="match status" value="1"/>
</dbReference>
<gene>
    <name evidence="2" type="ORF">UW41_C0017G0002</name>
</gene>
<dbReference type="InterPro" id="IPR036259">
    <property type="entry name" value="MFS_trans_sf"/>
</dbReference>
<dbReference type="InterPro" id="IPR011701">
    <property type="entry name" value="MFS"/>
</dbReference>
<dbReference type="EMBL" id="LCIE01000017">
    <property type="protein sequence ID" value="KKT48839.1"/>
    <property type="molecule type" value="Genomic_DNA"/>
</dbReference>
<keyword evidence="1" id="KW-0812">Transmembrane</keyword>
<accession>A0A0G1KLL5</accession>
<dbReference type="Pfam" id="PF07690">
    <property type="entry name" value="MFS_1"/>
    <property type="match status" value="1"/>
</dbReference>
<dbReference type="Gene3D" id="1.20.1250.20">
    <property type="entry name" value="MFS general substrate transporter like domains"/>
    <property type="match status" value="1"/>
</dbReference>
<feature type="transmembrane region" description="Helical" evidence="1">
    <location>
        <begin position="136"/>
        <end position="155"/>
    </location>
</feature>
<feature type="transmembrane region" description="Helical" evidence="1">
    <location>
        <begin position="67"/>
        <end position="89"/>
    </location>
</feature>
<sequence>MKRNISIAYFLSFAFHSWFWLGNWIFYYLSFGNYTTVALLDSGAVMTGLLFEIPTGALTDLIGKKKTLMLAFLLQGVGCLLMGISSSFWMLALSLWIFVCIGGAFYSGTMEALVYDSLKSMGEEGLYEKKIGAVGATKLWSMAICGIIGGLLYYISPGLPYILNGIFCLIGFVVCAWIVEPVIDTEKYTLRSFFVQNSLGVKTLFKSSYMKKISLYLVTTGGLSIVVYNLLDDLLAVEYGYSPFGISVLFSIACLVAGFASMYVPRMKIQFDERKILIISMVVMAFVLMLSPIIGMILSGVLLMVRVIMEVIYDNASSTVINRNTDSSVRATTLSSLSLLRSLPYAIGGSFIGSAVQMVGGAKNFSMWFGLALMFVTIILGARIERNKKDPSSVNYGID</sequence>
<evidence type="ECO:0000313" key="2">
    <source>
        <dbReference type="EMBL" id="KKT48839.1"/>
    </source>
</evidence>
<dbReference type="InterPro" id="IPR053160">
    <property type="entry name" value="MFS_DHA3_Transporter"/>
</dbReference>
<comment type="caution">
    <text evidence="2">The sequence shown here is derived from an EMBL/GenBank/DDBJ whole genome shotgun (WGS) entry which is preliminary data.</text>
</comment>
<feature type="transmembrane region" description="Helical" evidence="1">
    <location>
        <begin position="276"/>
        <end position="309"/>
    </location>
</feature>
<dbReference type="PANTHER" id="PTHR23530">
    <property type="entry name" value="TRANSPORT PROTEIN-RELATED"/>
    <property type="match status" value="1"/>
</dbReference>
<feature type="transmembrane region" description="Helical" evidence="1">
    <location>
        <begin position="7"/>
        <end position="28"/>
    </location>
</feature>
<feature type="transmembrane region" description="Helical" evidence="1">
    <location>
        <begin position="95"/>
        <end position="115"/>
    </location>
</feature>
<dbReference type="Proteomes" id="UP000034172">
    <property type="component" value="Unassembled WGS sequence"/>
</dbReference>
<evidence type="ECO:0000313" key="3">
    <source>
        <dbReference type="Proteomes" id="UP000034172"/>
    </source>
</evidence>
<dbReference type="AlphaFoldDB" id="A0A0G1KLL5"/>
<feature type="transmembrane region" description="Helical" evidence="1">
    <location>
        <begin position="213"/>
        <end position="231"/>
    </location>
</feature>
<evidence type="ECO:0000256" key="1">
    <source>
        <dbReference type="SAM" id="Phobius"/>
    </source>
</evidence>
<keyword evidence="1" id="KW-1133">Transmembrane helix</keyword>
<organism evidence="2 3">
    <name type="scientific">Candidatus Collierbacteria bacterium GW2011_GWC2_44_18</name>
    <dbReference type="NCBI Taxonomy" id="1618392"/>
    <lineage>
        <taxon>Bacteria</taxon>
        <taxon>Candidatus Collieribacteriota</taxon>
    </lineage>
</organism>
<keyword evidence="1" id="KW-0472">Membrane</keyword>
<feature type="transmembrane region" description="Helical" evidence="1">
    <location>
        <begin position="365"/>
        <end position="382"/>
    </location>
</feature>
<reference evidence="2 3" key="1">
    <citation type="journal article" date="2015" name="Nature">
        <title>rRNA introns, odd ribosomes, and small enigmatic genomes across a large radiation of phyla.</title>
        <authorList>
            <person name="Brown C.T."/>
            <person name="Hug L.A."/>
            <person name="Thomas B.C."/>
            <person name="Sharon I."/>
            <person name="Castelle C.J."/>
            <person name="Singh A."/>
            <person name="Wilkins M.J."/>
            <person name="Williams K.H."/>
            <person name="Banfield J.F."/>
        </authorList>
    </citation>
    <scope>NUCLEOTIDE SEQUENCE [LARGE SCALE GENOMIC DNA]</scope>
</reference>
<feature type="transmembrane region" description="Helical" evidence="1">
    <location>
        <begin position="34"/>
        <end position="55"/>
    </location>
</feature>
<feature type="transmembrane region" description="Helical" evidence="1">
    <location>
        <begin position="161"/>
        <end position="183"/>
    </location>
</feature>
<proteinExistence type="predicted"/>
<dbReference type="SUPFAM" id="SSF103473">
    <property type="entry name" value="MFS general substrate transporter"/>
    <property type="match status" value="1"/>
</dbReference>
<protein>
    <submittedName>
        <fullName evidence="2">Major facilitator superfamily</fullName>
    </submittedName>
</protein>
<dbReference type="PATRIC" id="fig|1618392.3.peg.701"/>
<dbReference type="GO" id="GO:0022857">
    <property type="term" value="F:transmembrane transporter activity"/>
    <property type="evidence" value="ECO:0007669"/>
    <property type="project" value="InterPro"/>
</dbReference>
<feature type="transmembrane region" description="Helical" evidence="1">
    <location>
        <begin position="243"/>
        <end position="264"/>
    </location>
</feature>
<name>A0A0G1KLL5_9BACT</name>